<organism evidence="1 2">
    <name type="scientific">Rhizobium loti</name>
    <name type="common">Mesorhizobium loti</name>
    <dbReference type="NCBI Taxonomy" id="381"/>
    <lineage>
        <taxon>Bacteria</taxon>
        <taxon>Pseudomonadati</taxon>
        <taxon>Pseudomonadota</taxon>
        <taxon>Alphaproteobacteria</taxon>
        <taxon>Hyphomicrobiales</taxon>
        <taxon>Phyllobacteriaceae</taxon>
        <taxon>Mesorhizobium</taxon>
    </lineage>
</organism>
<evidence type="ECO:0000313" key="1">
    <source>
        <dbReference type="EMBL" id="OBQ66970.1"/>
    </source>
</evidence>
<name>A0AA91FBV5_RHILI</name>
<reference evidence="1 2" key="1">
    <citation type="submission" date="2016-05" db="EMBL/GenBank/DDBJ databases">
        <authorList>
            <person name="Ramsay J.P."/>
        </authorList>
    </citation>
    <scope>NUCLEOTIDE SEQUENCE [LARGE SCALE GENOMIC DNA]</scope>
    <source>
        <strain evidence="1 2">NZP2042</strain>
    </source>
</reference>
<proteinExistence type="predicted"/>
<accession>A0AA91FBV5</accession>
<gene>
    <name evidence="1" type="ORF">A8145_31850</name>
</gene>
<protein>
    <submittedName>
        <fullName evidence="1">Uncharacterized protein</fullName>
    </submittedName>
</protein>
<dbReference type="EMBL" id="LYTK01000010">
    <property type="protein sequence ID" value="OBQ66970.1"/>
    <property type="molecule type" value="Genomic_DNA"/>
</dbReference>
<dbReference type="Proteomes" id="UP000093737">
    <property type="component" value="Unassembled WGS sequence"/>
</dbReference>
<evidence type="ECO:0000313" key="2">
    <source>
        <dbReference type="Proteomes" id="UP000093737"/>
    </source>
</evidence>
<comment type="caution">
    <text evidence="1">The sequence shown here is derived from an EMBL/GenBank/DDBJ whole genome shotgun (WGS) entry which is preliminary data.</text>
</comment>
<sequence>MIDAGDRKMSDQTAIVLMPSEYLNPDWDVELPPDAIDWRRYIGGDLMDAWQTFTPEQRRLLAENSYRIREDELNGWPED</sequence>
<dbReference type="AlphaFoldDB" id="A0AA91FBV5"/>